<dbReference type="Proteomes" id="UP000193685">
    <property type="component" value="Unassembled WGS sequence"/>
</dbReference>
<dbReference type="PROSITE" id="PS51471">
    <property type="entry name" value="FE2OG_OXY"/>
    <property type="match status" value="1"/>
</dbReference>
<dbReference type="RefSeq" id="XP_040724637.1">
    <property type="nucleotide sequence ID" value="XM_040872388.1"/>
</dbReference>
<keyword evidence="3" id="KW-1185">Reference proteome</keyword>
<organism evidence="2 3">
    <name type="scientific">Protomyces lactucae-debilis</name>
    <dbReference type="NCBI Taxonomy" id="2754530"/>
    <lineage>
        <taxon>Eukaryota</taxon>
        <taxon>Fungi</taxon>
        <taxon>Dikarya</taxon>
        <taxon>Ascomycota</taxon>
        <taxon>Taphrinomycotina</taxon>
        <taxon>Taphrinomycetes</taxon>
        <taxon>Taphrinales</taxon>
        <taxon>Protomycetaceae</taxon>
        <taxon>Protomyces</taxon>
    </lineage>
</organism>
<dbReference type="GO" id="GO:0006974">
    <property type="term" value="P:DNA damage response"/>
    <property type="evidence" value="ECO:0007669"/>
    <property type="project" value="InterPro"/>
</dbReference>
<comment type="caution">
    <text evidence="2">The sequence shown here is derived from an EMBL/GenBank/DDBJ whole genome shotgun (WGS) entry which is preliminary data.</text>
</comment>
<dbReference type="InterPro" id="IPR005123">
    <property type="entry name" value="Oxoglu/Fe-dep_dioxygenase_dom"/>
</dbReference>
<proteinExistence type="predicted"/>
<dbReference type="STRING" id="56484.A0A1Y2FAP6"/>
<protein>
    <recommendedName>
        <fullName evidence="1">Fe2OG dioxygenase domain-containing protein</fullName>
    </recommendedName>
</protein>
<dbReference type="OMA" id="WLHEIPF"/>
<dbReference type="OrthoDB" id="412814at2759"/>
<name>A0A1Y2FAP6_PROLT</name>
<dbReference type="GO" id="GO:0016706">
    <property type="term" value="F:2-oxoglutarate-dependent dioxygenase activity"/>
    <property type="evidence" value="ECO:0007669"/>
    <property type="project" value="TreeGrafter"/>
</dbReference>
<dbReference type="Pfam" id="PF13532">
    <property type="entry name" value="2OG-FeII_Oxy_2"/>
    <property type="match status" value="1"/>
</dbReference>
<sequence>MQTAAFTNSRENNCLDKIDGLVLIQDAISAEYADQLLRLLPREVLVNDNSQLKTPQGSSSTASVQMHHFSPLPDYLTFISEDVIPDDWKTEHWQGFDCEAAIIQRYKPGQGIDWHVDLLRFDDGIAILSLLSSVRMLFRRVDHRSVTKSVVLHPRSLLLISGHARYKWEHCIESIESDIIDGQTIARRDRISITMRRVKDKHFA</sequence>
<feature type="domain" description="Fe2OG dioxygenase" evidence="1">
    <location>
        <begin position="97"/>
        <end position="199"/>
    </location>
</feature>
<evidence type="ECO:0000313" key="3">
    <source>
        <dbReference type="Proteomes" id="UP000193685"/>
    </source>
</evidence>
<dbReference type="PANTHER" id="PTHR21052">
    <property type="entry name" value="SPERMATOGENESIS ASSOCIATED 11-RELATED"/>
    <property type="match status" value="1"/>
</dbReference>
<dbReference type="InterPro" id="IPR037151">
    <property type="entry name" value="AlkB-like_sf"/>
</dbReference>
<accession>A0A1Y2FAP6</accession>
<dbReference type="GeneID" id="63788987"/>
<dbReference type="PANTHER" id="PTHR21052:SF0">
    <property type="entry name" value="ALPHA-KETOGLUTARATE-DEPENDENT DIOXYGENASE ALKB HOMOLOG 7, MITOCHONDRIAL"/>
    <property type="match status" value="1"/>
</dbReference>
<dbReference type="GO" id="GO:0005759">
    <property type="term" value="C:mitochondrial matrix"/>
    <property type="evidence" value="ECO:0007669"/>
    <property type="project" value="TreeGrafter"/>
</dbReference>
<dbReference type="EMBL" id="MCFI01000012">
    <property type="protein sequence ID" value="ORY80992.1"/>
    <property type="molecule type" value="Genomic_DNA"/>
</dbReference>
<dbReference type="GO" id="GO:0006631">
    <property type="term" value="P:fatty acid metabolic process"/>
    <property type="evidence" value="ECO:0007669"/>
    <property type="project" value="TreeGrafter"/>
</dbReference>
<evidence type="ECO:0000313" key="2">
    <source>
        <dbReference type="EMBL" id="ORY80992.1"/>
    </source>
</evidence>
<dbReference type="SUPFAM" id="SSF51197">
    <property type="entry name" value="Clavaminate synthase-like"/>
    <property type="match status" value="1"/>
</dbReference>
<evidence type="ECO:0000259" key="1">
    <source>
        <dbReference type="PROSITE" id="PS51471"/>
    </source>
</evidence>
<gene>
    <name evidence="2" type="ORF">BCR37DRAFT_60748</name>
</gene>
<dbReference type="Gene3D" id="2.60.120.590">
    <property type="entry name" value="Alpha-ketoglutarate-dependent dioxygenase AlkB-like"/>
    <property type="match status" value="1"/>
</dbReference>
<reference evidence="2 3" key="1">
    <citation type="submission" date="2016-07" db="EMBL/GenBank/DDBJ databases">
        <title>Pervasive Adenine N6-methylation of Active Genes in Fungi.</title>
        <authorList>
            <consortium name="DOE Joint Genome Institute"/>
            <person name="Mondo S.J."/>
            <person name="Dannebaum R.O."/>
            <person name="Kuo R.C."/>
            <person name="Labutti K."/>
            <person name="Haridas S."/>
            <person name="Kuo A."/>
            <person name="Salamov A."/>
            <person name="Ahrendt S.R."/>
            <person name="Lipzen A."/>
            <person name="Sullivan W."/>
            <person name="Andreopoulos W.B."/>
            <person name="Clum A."/>
            <person name="Lindquist E."/>
            <person name="Daum C."/>
            <person name="Ramamoorthy G.K."/>
            <person name="Gryganskyi A."/>
            <person name="Culley D."/>
            <person name="Magnuson J.K."/>
            <person name="James T.Y."/>
            <person name="O'Malley M.A."/>
            <person name="Stajich J.E."/>
            <person name="Spatafora J.W."/>
            <person name="Visel A."/>
            <person name="Grigoriev I.V."/>
        </authorList>
    </citation>
    <scope>NUCLEOTIDE SEQUENCE [LARGE SCALE GENOMIC DNA]</scope>
    <source>
        <strain evidence="2 3">12-1054</strain>
    </source>
</reference>
<dbReference type="InterPro" id="IPR027450">
    <property type="entry name" value="AlkB-like"/>
</dbReference>
<dbReference type="InterPro" id="IPR032870">
    <property type="entry name" value="ALKBH7-like"/>
</dbReference>
<dbReference type="AlphaFoldDB" id="A0A1Y2FAP6"/>